<dbReference type="Proteomes" id="UP000032434">
    <property type="component" value="Chromosome 1"/>
</dbReference>
<accession>A0A061A9B2</accession>
<sequence>MVGSSQTMYPTQTIEFKNRKQVNLYLLQLGIHDFKEKS</sequence>
<dbReference type="HOGENOM" id="CLU_3303071_0_0_14"/>
<protein>
    <submittedName>
        <fullName evidence="1">Uncharacterized protein</fullName>
    </submittedName>
</protein>
<dbReference type="PATRIC" id="fig|35623.3.peg.370"/>
<organism evidence="1 2">
    <name type="scientific">Acholeplasma oculi</name>
    <dbReference type="NCBI Taxonomy" id="35623"/>
    <lineage>
        <taxon>Bacteria</taxon>
        <taxon>Bacillati</taxon>
        <taxon>Mycoplasmatota</taxon>
        <taxon>Mollicutes</taxon>
        <taxon>Acholeplasmatales</taxon>
        <taxon>Acholeplasmataceae</taxon>
        <taxon>Acholeplasma</taxon>
    </lineage>
</organism>
<gene>
    <name evidence="1" type="ORF">Aocu_03700</name>
</gene>
<dbReference type="STRING" id="35623.Aocu_03700"/>
<dbReference type="KEGG" id="aoc:Aocu_03700"/>
<keyword evidence="2" id="KW-1185">Reference proteome</keyword>
<proteinExistence type="predicted"/>
<dbReference type="EMBL" id="LK028559">
    <property type="protein sequence ID" value="CDR30443.1"/>
    <property type="molecule type" value="Genomic_DNA"/>
</dbReference>
<reference evidence="2" key="1">
    <citation type="submission" date="2014-05" db="EMBL/GenBank/DDBJ databases">
        <authorList>
            <person name="Kube M."/>
        </authorList>
    </citation>
    <scope>NUCLEOTIDE SEQUENCE [LARGE SCALE GENOMIC DNA]</scope>
</reference>
<evidence type="ECO:0000313" key="2">
    <source>
        <dbReference type="Proteomes" id="UP000032434"/>
    </source>
</evidence>
<dbReference type="AlphaFoldDB" id="A0A061A9B2"/>
<dbReference type="InParanoid" id="A0A061A9B2"/>
<evidence type="ECO:0000313" key="1">
    <source>
        <dbReference type="EMBL" id="CDR30443.1"/>
    </source>
</evidence>
<name>A0A061A9B2_9MOLU</name>